<dbReference type="Proteomes" id="UP001181693">
    <property type="component" value="Unassembled WGS sequence"/>
</dbReference>
<keyword evidence="2" id="KW-1185">Reference proteome</keyword>
<name>A0AAV3A0V1_PYXAD</name>
<evidence type="ECO:0000313" key="2">
    <source>
        <dbReference type="Proteomes" id="UP001181693"/>
    </source>
</evidence>
<reference evidence="1" key="1">
    <citation type="thesis" date="2020" institute="ProQuest LLC" country="789 East Eisenhower Parkway, Ann Arbor, MI, USA">
        <title>Comparative Genomics and Chromosome Evolution.</title>
        <authorList>
            <person name="Mudd A.B."/>
        </authorList>
    </citation>
    <scope>NUCLEOTIDE SEQUENCE</scope>
    <source>
        <strain evidence="1">1538</strain>
        <tissue evidence="1">Blood</tissue>
    </source>
</reference>
<dbReference type="AlphaFoldDB" id="A0AAV3A0V1"/>
<dbReference type="EMBL" id="DYDO01000008">
    <property type="protein sequence ID" value="DBA20304.1"/>
    <property type="molecule type" value="Genomic_DNA"/>
</dbReference>
<evidence type="ECO:0000313" key="1">
    <source>
        <dbReference type="EMBL" id="DBA20304.1"/>
    </source>
</evidence>
<sequence length="81" mass="9000">MYTRFNMASNSGPVLSTAIFRFIETCAKVNIVADFVYLHFSNFKLPSCAGLGILSQHRTTMHAKTANFLCCIFFLLGSGQQ</sequence>
<gene>
    <name evidence="1" type="ORF">GDO54_016011</name>
</gene>
<proteinExistence type="predicted"/>
<organism evidence="1 2">
    <name type="scientific">Pyxicephalus adspersus</name>
    <name type="common">African bullfrog</name>
    <dbReference type="NCBI Taxonomy" id="30357"/>
    <lineage>
        <taxon>Eukaryota</taxon>
        <taxon>Metazoa</taxon>
        <taxon>Chordata</taxon>
        <taxon>Craniata</taxon>
        <taxon>Vertebrata</taxon>
        <taxon>Euteleostomi</taxon>
        <taxon>Amphibia</taxon>
        <taxon>Batrachia</taxon>
        <taxon>Anura</taxon>
        <taxon>Neobatrachia</taxon>
        <taxon>Ranoidea</taxon>
        <taxon>Pyxicephalidae</taxon>
        <taxon>Pyxicephalinae</taxon>
        <taxon>Pyxicephalus</taxon>
    </lineage>
</organism>
<comment type="caution">
    <text evidence="1">The sequence shown here is derived from an EMBL/GenBank/DDBJ whole genome shotgun (WGS) entry which is preliminary data.</text>
</comment>
<accession>A0AAV3A0V1</accession>
<protein>
    <submittedName>
        <fullName evidence="1">Uncharacterized protein</fullName>
    </submittedName>
</protein>